<feature type="compositionally biased region" description="Basic and acidic residues" evidence="1">
    <location>
        <begin position="168"/>
        <end position="189"/>
    </location>
</feature>
<gene>
    <name evidence="2" type="ORF">K8W17_00920</name>
</gene>
<dbReference type="EMBL" id="DYXY01000018">
    <property type="protein sequence ID" value="HJE14627.1"/>
    <property type="molecule type" value="Genomic_DNA"/>
</dbReference>
<comment type="caution">
    <text evidence="2">The sequence shown here is derived from an EMBL/GenBank/DDBJ whole genome shotgun (WGS) entry which is preliminary data.</text>
</comment>
<reference evidence="2" key="2">
    <citation type="submission" date="2021-09" db="EMBL/GenBank/DDBJ databases">
        <authorList>
            <person name="Gilroy R."/>
        </authorList>
    </citation>
    <scope>NUCLEOTIDE SEQUENCE</scope>
    <source>
        <strain evidence="2">CHK173-2119</strain>
    </source>
</reference>
<evidence type="ECO:0000313" key="3">
    <source>
        <dbReference type="Proteomes" id="UP000774947"/>
    </source>
</evidence>
<accession>A0A921DUK8</accession>
<organism evidence="2 3">
    <name type="scientific">Lapidilactobacillus dextrinicus</name>
    <dbReference type="NCBI Taxonomy" id="51664"/>
    <lineage>
        <taxon>Bacteria</taxon>
        <taxon>Bacillati</taxon>
        <taxon>Bacillota</taxon>
        <taxon>Bacilli</taxon>
        <taxon>Lactobacillales</taxon>
        <taxon>Lactobacillaceae</taxon>
        <taxon>Lapidilactobacillus</taxon>
    </lineage>
</organism>
<dbReference type="Pfam" id="PF02620">
    <property type="entry name" value="YceD"/>
    <property type="match status" value="1"/>
</dbReference>
<proteinExistence type="predicted"/>
<reference evidence="2" key="1">
    <citation type="journal article" date="2021" name="PeerJ">
        <title>Extensive microbial diversity within the chicken gut microbiome revealed by metagenomics and culture.</title>
        <authorList>
            <person name="Gilroy R."/>
            <person name="Ravi A."/>
            <person name="Getino M."/>
            <person name="Pursley I."/>
            <person name="Horton D.L."/>
            <person name="Alikhan N.F."/>
            <person name="Baker D."/>
            <person name="Gharbi K."/>
            <person name="Hall N."/>
            <person name="Watson M."/>
            <person name="Adriaenssens E.M."/>
            <person name="Foster-Nyarko E."/>
            <person name="Jarju S."/>
            <person name="Secka A."/>
            <person name="Antonio M."/>
            <person name="Oren A."/>
            <person name="Chaudhuri R.R."/>
            <person name="La Ragione R."/>
            <person name="Hildebrand F."/>
            <person name="Pallen M.J."/>
        </authorList>
    </citation>
    <scope>NUCLEOTIDE SEQUENCE</scope>
    <source>
        <strain evidence="2">CHK173-2119</strain>
    </source>
</reference>
<dbReference type="AlphaFoldDB" id="A0A921DUK8"/>
<feature type="region of interest" description="Disordered" evidence="1">
    <location>
        <begin position="160"/>
        <end position="189"/>
    </location>
</feature>
<name>A0A921DUK8_9LACO</name>
<evidence type="ECO:0000256" key="1">
    <source>
        <dbReference type="SAM" id="MobiDB-lite"/>
    </source>
</evidence>
<evidence type="ECO:0000313" key="2">
    <source>
        <dbReference type="EMBL" id="HJE14627.1"/>
    </source>
</evidence>
<dbReference type="Proteomes" id="UP000774947">
    <property type="component" value="Unassembled WGS sequence"/>
</dbReference>
<sequence length="189" mass="21361">MALKLSLDLLQRHLHQTLKIDETVDLFTSLQKRLPELIAATPFEVKGTVRNDNLGWVSHLKINGTLTLPSTRSLMPVALPINLAIEELYVLEETQPSQEVQDDLDETVIVIENDQIDLQTAIEDHIILSIPTQIFTADELANQTMPEGEGWSVISEDEYADQLEDEKEQPNPEFEKLKGLFDDAQSDNK</sequence>
<dbReference type="InterPro" id="IPR003772">
    <property type="entry name" value="YceD"/>
</dbReference>
<protein>
    <submittedName>
        <fullName evidence="2">YceD family protein</fullName>
    </submittedName>
</protein>